<dbReference type="STRING" id="521011.Mpal_2065"/>
<feature type="transmembrane region" description="Helical" evidence="6">
    <location>
        <begin position="369"/>
        <end position="392"/>
    </location>
</feature>
<dbReference type="EMBL" id="CP001338">
    <property type="protein sequence ID" value="ACL17364.1"/>
    <property type="molecule type" value="Genomic_DNA"/>
</dbReference>
<dbReference type="KEGG" id="mpl:Mpal_2065"/>
<feature type="transmembrane region" description="Helical" evidence="6">
    <location>
        <begin position="214"/>
        <end position="230"/>
    </location>
</feature>
<sequence length="421" mass="44494" precursor="true">MTVQPGVLLASLLGLVCIVLAPALQAPQVFSLLVILAFGLIFLVYTEPYPSLPIIVLTILYGAGVIPVFVYSVTLGIMILGELAYLIGEGEPLLSQQRPARRIRPAGNEKSDGSVPRGYIFFTITALASGLLIMEYLGRSAALAVVIAAIVGVLLKAIMEDREDAFLVEMLGVAMTLYLFVDLNIMVDTTRLLAVAIICLTFGYFAYRLKAADLSGLFSAALIGIILIIIADFRWFLIMLVFFIIGSVCTRYKFEYKTRIGVEEAHGGVRGYRNVFSNGIVGTAAAVLFGVTGHPMFIALFLGSVATAAGDTVASEIGVTGKTPYLITTFEQVRPGTNGGVTMVGEAAALIASFCIALVAYLLGVADPTMVAVVTIAGLVGTNVDSVVGALFENRGLIGNSGTNLSATLSGGLFALIFFLF</sequence>
<organism evidence="7 8">
    <name type="scientific">Methanosphaerula palustris (strain ATCC BAA-1556 / DSM 19958 / E1-9c)</name>
    <dbReference type="NCBI Taxonomy" id="521011"/>
    <lineage>
        <taxon>Archaea</taxon>
        <taxon>Methanobacteriati</taxon>
        <taxon>Methanobacteriota</taxon>
        <taxon>Stenosarchaea group</taxon>
        <taxon>Methanomicrobia</taxon>
        <taxon>Methanomicrobiales</taxon>
        <taxon>Methanoregulaceae</taxon>
        <taxon>Methanosphaerula</taxon>
    </lineage>
</organism>
<feature type="transmembrane region" description="Helical" evidence="6">
    <location>
        <begin position="191"/>
        <end position="207"/>
    </location>
</feature>
<feature type="transmembrane region" description="Helical" evidence="6">
    <location>
        <begin position="6"/>
        <end position="24"/>
    </location>
</feature>
<feature type="transmembrane region" description="Helical" evidence="6">
    <location>
        <begin position="236"/>
        <end position="254"/>
    </location>
</feature>
<feature type="transmembrane region" description="Helical" evidence="6">
    <location>
        <begin position="166"/>
        <end position="185"/>
    </location>
</feature>
<dbReference type="NCBIfam" id="TIGR00297">
    <property type="entry name" value="TIGR00297 family protein"/>
    <property type="match status" value="1"/>
</dbReference>
<dbReference type="AlphaFoldDB" id="B8GDL3"/>
<keyword evidence="8" id="KW-1185">Reference proteome</keyword>
<keyword evidence="3 6" id="KW-0812">Transmembrane</keyword>
<gene>
    <name evidence="7" type="ordered locus">Mpal_2065</name>
</gene>
<dbReference type="GeneID" id="7272046"/>
<evidence type="ECO:0000256" key="1">
    <source>
        <dbReference type="ARBA" id="ARBA00004141"/>
    </source>
</evidence>
<feature type="transmembrane region" description="Helical" evidence="6">
    <location>
        <begin position="404"/>
        <end position="420"/>
    </location>
</feature>
<evidence type="ECO:0008006" key="9">
    <source>
        <dbReference type="Google" id="ProtNLM"/>
    </source>
</evidence>
<accession>B8GDL3</accession>
<keyword evidence="4 6" id="KW-1133">Transmembrane helix</keyword>
<dbReference type="PANTHER" id="PTHR13353">
    <property type="entry name" value="TRANSMEMBRANE PROTEIN 19"/>
    <property type="match status" value="1"/>
</dbReference>
<dbReference type="GO" id="GO:0016020">
    <property type="term" value="C:membrane"/>
    <property type="evidence" value="ECO:0007669"/>
    <property type="project" value="UniProtKB-SubCell"/>
</dbReference>
<dbReference type="Proteomes" id="UP000002457">
    <property type="component" value="Chromosome"/>
</dbReference>
<dbReference type="Pfam" id="PF01940">
    <property type="entry name" value="DUF92"/>
    <property type="match status" value="1"/>
</dbReference>
<feature type="transmembrane region" description="Helical" evidence="6">
    <location>
        <begin position="52"/>
        <end position="80"/>
    </location>
</feature>
<dbReference type="RefSeq" id="WP_012618683.1">
    <property type="nucleotide sequence ID" value="NC_011832.1"/>
</dbReference>
<dbReference type="InterPro" id="IPR002794">
    <property type="entry name" value="DUF92_TMEM19"/>
</dbReference>
<proteinExistence type="inferred from homology"/>
<keyword evidence="5 6" id="KW-0472">Membrane</keyword>
<feature type="transmembrane region" description="Helical" evidence="6">
    <location>
        <begin position="140"/>
        <end position="159"/>
    </location>
</feature>
<feature type="transmembrane region" description="Helical" evidence="6">
    <location>
        <begin position="275"/>
        <end position="291"/>
    </location>
</feature>
<comment type="subcellular location">
    <subcellularLocation>
        <location evidence="1">Membrane</location>
        <topology evidence="1">Multi-pass membrane protein</topology>
    </subcellularLocation>
</comment>
<protein>
    <recommendedName>
        <fullName evidence="9">TIGR00297 family protein</fullName>
    </recommendedName>
</protein>
<dbReference type="OrthoDB" id="28948at2157"/>
<evidence type="ECO:0000256" key="4">
    <source>
        <dbReference type="ARBA" id="ARBA00022989"/>
    </source>
</evidence>
<feature type="transmembrane region" description="Helical" evidence="6">
    <location>
        <begin position="340"/>
        <end position="363"/>
    </location>
</feature>
<evidence type="ECO:0000313" key="7">
    <source>
        <dbReference type="EMBL" id="ACL17364.1"/>
    </source>
</evidence>
<dbReference type="PANTHER" id="PTHR13353:SF5">
    <property type="entry name" value="TRANSMEMBRANE PROTEIN 19"/>
    <property type="match status" value="1"/>
</dbReference>
<evidence type="ECO:0000256" key="3">
    <source>
        <dbReference type="ARBA" id="ARBA00022692"/>
    </source>
</evidence>
<comment type="similarity">
    <text evidence="2">Belongs to the TMEM19 family.</text>
</comment>
<evidence type="ECO:0000256" key="5">
    <source>
        <dbReference type="ARBA" id="ARBA00023136"/>
    </source>
</evidence>
<dbReference type="eggNOG" id="arCOG02245">
    <property type="taxonomic scope" value="Archaea"/>
</dbReference>
<feature type="transmembrane region" description="Helical" evidence="6">
    <location>
        <begin position="29"/>
        <end position="46"/>
    </location>
</feature>
<name>B8GDL3_METPE</name>
<reference evidence="7 8" key="1">
    <citation type="journal article" date="2015" name="Genome Announc.">
        <title>Complete Genome Sequence of Methanosphaerula palustris E1-9CT, a Hydrogenotrophic Methanogen Isolated from a Minerotrophic Fen Peatland.</title>
        <authorList>
            <person name="Cadillo-Quiroz H."/>
            <person name="Browne P."/>
            <person name="Kyrpides N."/>
            <person name="Woyke T."/>
            <person name="Goodwin L."/>
            <person name="Detter C."/>
            <person name="Yavitt J.B."/>
            <person name="Zinder S.H."/>
        </authorList>
    </citation>
    <scope>NUCLEOTIDE SEQUENCE [LARGE SCALE GENOMIC DNA]</scope>
    <source>
        <strain evidence="8">ATCC BAA-1556 / DSM 19958 / E1-9c</strain>
    </source>
</reference>
<evidence type="ECO:0000256" key="6">
    <source>
        <dbReference type="SAM" id="Phobius"/>
    </source>
</evidence>
<evidence type="ECO:0000313" key="8">
    <source>
        <dbReference type="Proteomes" id="UP000002457"/>
    </source>
</evidence>
<evidence type="ECO:0000256" key="2">
    <source>
        <dbReference type="ARBA" id="ARBA00009012"/>
    </source>
</evidence>
<dbReference type="HOGENOM" id="CLU_055956_0_0_2"/>